<dbReference type="EMBL" id="QPJK01000014">
    <property type="protein sequence ID" value="RCW64691.1"/>
    <property type="molecule type" value="Genomic_DNA"/>
</dbReference>
<feature type="signal peptide" evidence="1">
    <location>
        <begin position="1"/>
        <end position="19"/>
    </location>
</feature>
<keyword evidence="4" id="KW-1185">Reference proteome</keyword>
<name>A0A368X9Q8_9BURK</name>
<dbReference type="Pfam" id="PF07589">
    <property type="entry name" value="PEP-CTERM"/>
    <property type="match status" value="1"/>
</dbReference>
<sequence>MKSLIAGLALACGSLAANAALVTYDLAGTMTRKLTSSVETTTPSPLGTVGRGRIVFDSAAPETLVSGFFSFGSVTTLFNDGFISMRDGTTGDFFSVNHLAYLGGGPSSIVGGKDGWTLLRFILRSGIGPATNLDSDDVLELSELDPALWPLMQVQVHFLDAMEDEAAFYEFSLQSITEANEVPEPTSLALASVGLAAIAALRRRRALRR</sequence>
<feature type="chain" id="PRO_5016884872" evidence="1">
    <location>
        <begin position="20"/>
        <end position="209"/>
    </location>
</feature>
<dbReference type="AlphaFoldDB" id="A0A368X9Q8"/>
<evidence type="ECO:0000259" key="2">
    <source>
        <dbReference type="Pfam" id="PF07589"/>
    </source>
</evidence>
<feature type="domain" description="Ice-binding protein C-terminal" evidence="2">
    <location>
        <begin position="182"/>
        <end position="204"/>
    </location>
</feature>
<proteinExistence type="predicted"/>
<dbReference type="RefSeq" id="WP_114472075.1">
    <property type="nucleotide sequence ID" value="NZ_QPJK01000014.1"/>
</dbReference>
<keyword evidence="1" id="KW-0732">Signal</keyword>
<protein>
    <submittedName>
        <fullName evidence="3">Putative secreted protein with PEP-CTERM sorting signal/MYXO-CTERM domain-containing protein</fullName>
    </submittedName>
</protein>
<dbReference type="NCBIfam" id="TIGR02595">
    <property type="entry name" value="PEP_CTERM"/>
    <property type="match status" value="1"/>
</dbReference>
<comment type="caution">
    <text evidence="3">The sequence shown here is derived from an EMBL/GenBank/DDBJ whole genome shotgun (WGS) entry which is preliminary data.</text>
</comment>
<accession>A0A368X9Q8</accession>
<dbReference type="InterPro" id="IPR013424">
    <property type="entry name" value="Ice-binding_C"/>
</dbReference>
<evidence type="ECO:0000313" key="4">
    <source>
        <dbReference type="Proteomes" id="UP000252884"/>
    </source>
</evidence>
<dbReference type="Proteomes" id="UP000252884">
    <property type="component" value="Unassembled WGS sequence"/>
</dbReference>
<organism evidence="3 4">
    <name type="scientific">Pseudorhodoferax soli</name>
    <dbReference type="NCBI Taxonomy" id="545864"/>
    <lineage>
        <taxon>Bacteria</taxon>
        <taxon>Pseudomonadati</taxon>
        <taxon>Pseudomonadota</taxon>
        <taxon>Betaproteobacteria</taxon>
        <taxon>Burkholderiales</taxon>
        <taxon>Comamonadaceae</taxon>
    </lineage>
</organism>
<evidence type="ECO:0000313" key="3">
    <source>
        <dbReference type="EMBL" id="RCW64691.1"/>
    </source>
</evidence>
<reference evidence="3 4" key="1">
    <citation type="submission" date="2018-07" db="EMBL/GenBank/DDBJ databases">
        <title>Genomic Encyclopedia of Type Strains, Phase IV (KMG-IV): sequencing the most valuable type-strain genomes for metagenomic binning, comparative biology and taxonomic classification.</title>
        <authorList>
            <person name="Goeker M."/>
        </authorList>
    </citation>
    <scope>NUCLEOTIDE SEQUENCE [LARGE SCALE GENOMIC DNA]</scope>
    <source>
        <strain evidence="3 4">DSM 21634</strain>
    </source>
</reference>
<evidence type="ECO:0000256" key="1">
    <source>
        <dbReference type="SAM" id="SignalP"/>
    </source>
</evidence>
<gene>
    <name evidence="3" type="ORF">DES41_1143</name>
</gene>